<proteinExistence type="predicted"/>
<reference evidence="1" key="1">
    <citation type="submission" date="2019-10" db="EMBL/GenBank/DDBJ databases">
        <title>Conservation and host-specific expression of non-tandemly repeated heterogenous ribosome RNA gene in arbuscular mycorrhizal fungi.</title>
        <authorList>
            <person name="Maeda T."/>
            <person name="Kobayashi Y."/>
            <person name="Nakagawa T."/>
            <person name="Ezawa T."/>
            <person name="Yamaguchi K."/>
            <person name="Bino T."/>
            <person name="Nishimoto Y."/>
            <person name="Shigenobu S."/>
            <person name="Kawaguchi M."/>
        </authorList>
    </citation>
    <scope>NUCLEOTIDE SEQUENCE</scope>
    <source>
        <strain evidence="1">HR1</strain>
    </source>
</reference>
<dbReference type="Proteomes" id="UP000615446">
    <property type="component" value="Unassembled WGS sequence"/>
</dbReference>
<evidence type="ECO:0000313" key="1">
    <source>
        <dbReference type="EMBL" id="GES86093.1"/>
    </source>
</evidence>
<gene>
    <name evidence="1" type="ORF">RCL2_001316500</name>
</gene>
<protein>
    <submittedName>
        <fullName evidence="1">Uncharacterized protein</fullName>
    </submittedName>
</protein>
<name>A0A8H3LCT4_9GLOM</name>
<accession>A0A8H3LCT4</accession>
<comment type="caution">
    <text evidence="1">The sequence shown here is derived from an EMBL/GenBank/DDBJ whole genome shotgun (WGS) entry which is preliminary data.</text>
</comment>
<dbReference type="AlphaFoldDB" id="A0A8H3LCT4"/>
<dbReference type="EMBL" id="BLAL01000160">
    <property type="protein sequence ID" value="GES86093.1"/>
    <property type="molecule type" value="Genomic_DNA"/>
</dbReference>
<sequence>MNWIIEDKLTFYSPRNKNKEKEKIKKTDNKDENIKNVEVKIYVEGHFKSRDEVIKDLNTKLKFDSIKPWQEKINTLLSDPTFMIYEADDHVTTEKIEDKREEIEIKQKLLINSMPLIPLPERNYIAKKRCYNETFGQGDKSIK</sequence>
<organism evidence="1 2">
    <name type="scientific">Rhizophagus clarus</name>
    <dbReference type="NCBI Taxonomy" id="94130"/>
    <lineage>
        <taxon>Eukaryota</taxon>
        <taxon>Fungi</taxon>
        <taxon>Fungi incertae sedis</taxon>
        <taxon>Mucoromycota</taxon>
        <taxon>Glomeromycotina</taxon>
        <taxon>Glomeromycetes</taxon>
        <taxon>Glomerales</taxon>
        <taxon>Glomeraceae</taxon>
        <taxon>Rhizophagus</taxon>
    </lineage>
</organism>
<evidence type="ECO:0000313" key="2">
    <source>
        <dbReference type="Proteomes" id="UP000615446"/>
    </source>
</evidence>